<reference evidence="1 2" key="1">
    <citation type="submission" date="2015-06" db="EMBL/GenBank/DDBJ databases">
        <title>Draft genome of the moderately acidophilic sulfate reducer Candidatus Desulfosporosinus acididurans strain M1.</title>
        <authorList>
            <person name="Poehlein A."/>
            <person name="Petzsch P."/>
            <person name="Johnson B.D."/>
            <person name="Schloemann M."/>
            <person name="Daniel R."/>
            <person name="Muehling M."/>
        </authorList>
    </citation>
    <scope>NUCLEOTIDE SEQUENCE [LARGE SCALE GENOMIC DNA]</scope>
    <source>
        <strain evidence="1 2">M1</strain>
    </source>
</reference>
<evidence type="ECO:0000313" key="2">
    <source>
        <dbReference type="Proteomes" id="UP000036356"/>
    </source>
</evidence>
<accession>A0A0J1FUX2</accession>
<dbReference type="EMBL" id="LDZY01000002">
    <property type="protein sequence ID" value="KLU67244.1"/>
    <property type="molecule type" value="Genomic_DNA"/>
</dbReference>
<sequence>MEGGKLFFIKELDQWNSVSDTIPVVGMRNFQARIVSQNIVLV</sequence>
<keyword evidence="2" id="KW-1185">Reference proteome</keyword>
<protein>
    <submittedName>
        <fullName evidence="1">Uncharacterized protein</fullName>
    </submittedName>
</protein>
<gene>
    <name evidence="1" type="ORF">DEAC_c04560</name>
</gene>
<dbReference type="Proteomes" id="UP000036356">
    <property type="component" value="Unassembled WGS sequence"/>
</dbReference>
<comment type="caution">
    <text evidence="1">The sequence shown here is derived from an EMBL/GenBank/DDBJ whole genome shotgun (WGS) entry which is preliminary data.</text>
</comment>
<organism evidence="1 2">
    <name type="scientific">Desulfosporosinus acididurans</name>
    <dbReference type="NCBI Taxonomy" id="476652"/>
    <lineage>
        <taxon>Bacteria</taxon>
        <taxon>Bacillati</taxon>
        <taxon>Bacillota</taxon>
        <taxon>Clostridia</taxon>
        <taxon>Eubacteriales</taxon>
        <taxon>Desulfitobacteriaceae</taxon>
        <taxon>Desulfosporosinus</taxon>
    </lineage>
</organism>
<name>A0A0J1FUX2_9FIRM</name>
<proteinExistence type="predicted"/>
<dbReference type="AlphaFoldDB" id="A0A0J1FUX2"/>
<evidence type="ECO:0000313" key="1">
    <source>
        <dbReference type="EMBL" id="KLU67244.1"/>
    </source>
</evidence>